<evidence type="ECO:0000256" key="3">
    <source>
        <dbReference type="ARBA" id="ARBA00022553"/>
    </source>
</evidence>
<evidence type="ECO:0000313" key="10">
    <source>
        <dbReference type="EMBL" id="OFI01515.1"/>
    </source>
</evidence>
<dbReference type="PANTHER" id="PTHR43711">
    <property type="entry name" value="TWO-COMPONENT HISTIDINE KINASE"/>
    <property type="match status" value="1"/>
</dbReference>
<dbReference type="PRINTS" id="PR00344">
    <property type="entry name" value="BCTRLSENSOR"/>
</dbReference>
<evidence type="ECO:0000256" key="8">
    <source>
        <dbReference type="ARBA" id="ARBA00023012"/>
    </source>
</evidence>
<dbReference type="FunFam" id="3.30.565.10:FF:000037">
    <property type="entry name" value="Hybrid sensor histidine kinase/response regulator"/>
    <property type="match status" value="1"/>
</dbReference>
<dbReference type="InterPro" id="IPR003594">
    <property type="entry name" value="HATPase_dom"/>
</dbReference>
<accession>A0A1E8EW77</accession>
<dbReference type="InterPro" id="IPR005467">
    <property type="entry name" value="His_kinase_dom"/>
</dbReference>
<dbReference type="InterPro" id="IPR036097">
    <property type="entry name" value="HisK_dim/P_sf"/>
</dbReference>
<dbReference type="Pfam" id="PF00512">
    <property type="entry name" value="HisKA"/>
    <property type="match status" value="1"/>
</dbReference>
<organism evidence="10 11">
    <name type="scientific">Clostridium acetireducens DSM 10703</name>
    <dbReference type="NCBI Taxonomy" id="1121290"/>
    <lineage>
        <taxon>Bacteria</taxon>
        <taxon>Bacillati</taxon>
        <taxon>Bacillota</taxon>
        <taxon>Clostridia</taxon>
        <taxon>Eubacteriales</taxon>
        <taxon>Clostridiaceae</taxon>
        <taxon>Clostridium</taxon>
    </lineage>
</organism>
<dbReference type="Proteomes" id="UP000175744">
    <property type="component" value="Unassembled WGS sequence"/>
</dbReference>
<comment type="catalytic activity">
    <reaction evidence="1">
        <text>ATP + protein L-histidine = ADP + protein N-phospho-L-histidine.</text>
        <dbReference type="EC" id="2.7.13.3"/>
    </reaction>
</comment>
<evidence type="ECO:0000256" key="7">
    <source>
        <dbReference type="ARBA" id="ARBA00022840"/>
    </source>
</evidence>
<reference evidence="10 11" key="1">
    <citation type="submission" date="2016-06" db="EMBL/GenBank/DDBJ databases">
        <title>Genome sequence of Clostridium acetireducens DSM 10703.</title>
        <authorList>
            <person name="Poehlein A."/>
            <person name="Fluechter S."/>
            <person name="Duerre P."/>
            <person name="Daniel R."/>
        </authorList>
    </citation>
    <scope>NUCLEOTIDE SEQUENCE [LARGE SCALE GENOMIC DNA]</scope>
    <source>
        <strain evidence="10 11">DSM 10703</strain>
    </source>
</reference>
<protein>
    <recommendedName>
        <fullName evidence="2">histidine kinase</fullName>
        <ecNumber evidence="2">2.7.13.3</ecNumber>
    </recommendedName>
</protein>
<keyword evidence="11" id="KW-1185">Reference proteome</keyword>
<dbReference type="EC" id="2.7.13.3" evidence="2"/>
<proteinExistence type="predicted"/>
<dbReference type="InterPro" id="IPR003661">
    <property type="entry name" value="HisK_dim/P_dom"/>
</dbReference>
<dbReference type="SMART" id="SM00388">
    <property type="entry name" value="HisKA"/>
    <property type="match status" value="1"/>
</dbReference>
<dbReference type="Gene3D" id="3.30.565.10">
    <property type="entry name" value="Histidine kinase-like ATPase, C-terminal domain"/>
    <property type="match status" value="1"/>
</dbReference>
<evidence type="ECO:0000256" key="2">
    <source>
        <dbReference type="ARBA" id="ARBA00012438"/>
    </source>
</evidence>
<dbReference type="CDD" id="cd00082">
    <property type="entry name" value="HisKA"/>
    <property type="match status" value="1"/>
</dbReference>
<dbReference type="GO" id="GO:0005524">
    <property type="term" value="F:ATP binding"/>
    <property type="evidence" value="ECO:0007669"/>
    <property type="project" value="UniProtKB-KW"/>
</dbReference>
<dbReference type="PANTHER" id="PTHR43711:SF26">
    <property type="entry name" value="SENSOR HISTIDINE KINASE RCSC"/>
    <property type="match status" value="1"/>
</dbReference>
<dbReference type="PROSITE" id="PS50109">
    <property type="entry name" value="HIS_KIN"/>
    <property type="match status" value="1"/>
</dbReference>
<evidence type="ECO:0000313" key="11">
    <source>
        <dbReference type="Proteomes" id="UP000175744"/>
    </source>
</evidence>
<sequence>MVHSHYPVHKSYNLNIKAFCIKDNLENILFNILIIENITEKENAKLLLEEKENTLKKYKYQNKLKVEFLANICHELRTPLNIILSAIQLIDLSLKKLNSKCLFNSKTKKYFSNVKQNCLRLLKIINNLIDITKIDAGYFKVNFTNNNIVSVIEDVVLSAVPYVENKSINLIFDTNVEEKIMAFDVDKIERIILNLISNSVKFTNPNGTIFVNLIDKENFILISIKDTGIGIPKDKLNTIFNRYKQVDNNLHKNHQGSGIGLSLVKSLVHMHNGNIFVKSDYGKGCEFIIKLPVKLVSINKIDNEIKNNKFNNINIELSDM</sequence>
<dbReference type="RefSeq" id="WP_070111146.1">
    <property type="nucleotide sequence ID" value="NZ_LZFO01000042.1"/>
</dbReference>
<dbReference type="SUPFAM" id="SSF55874">
    <property type="entry name" value="ATPase domain of HSP90 chaperone/DNA topoisomerase II/histidine kinase"/>
    <property type="match status" value="1"/>
</dbReference>
<evidence type="ECO:0000259" key="9">
    <source>
        <dbReference type="PROSITE" id="PS50109"/>
    </source>
</evidence>
<dbReference type="InterPro" id="IPR036890">
    <property type="entry name" value="HATPase_C_sf"/>
</dbReference>
<dbReference type="Pfam" id="PF02518">
    <property type="entry name" value="HATPase_c"/>
    <property type="match status" value="1"/>
</dbReference>
<keyword evidence="4 10" id="KW-0808">Transferase</keyword>
<dbReference type="InterPro" id="IPR004358">
    <property type="entry name" value="Sig_transdc_His_kin-like_C"/>
</dbReference>
<dbReference type="Gene3D" id="1.10.287.130">
    <property type="match status" value="1"/>
</dbReference>
<gene>
    <name evidence="10" type="primary">tmoS</name>
    <name evidence="10" type="ORF">CLOACE_21030</name>
</gene>
<keyword evidence="7" id="KW-0067">ATP-binding</keyword>
<evidence type="ECO:0000256" key="4">
    <source>
        <dbReference type="ARBA" id="ARBA00022679"/>
    </source>
</evidence>
<keyword evidence="8" id="KW-0902">Two-component regulatory system</keyword>
<comment type="caution">
    <text evidence="10">The sequence shown here is derived from an EMBL/GenBank/DDBJ whole genome shotgun (WGS) entry which is preliminary data.</text>
</comment>
<keyword evidence="5" id="KW-0547">Nucleotide-binding</keyword>
<keyword evidence="3" id="KW-0597">Phosphoprotein</keyword>
<keyword evidence="6 10" id="KW-0418">Kinase</keyword>
<dbReference type="EMBL" id="LZFO01000042">
    <property type="protein sequence ID" value="OFI01515.1"/>
    <property type="molecule type" value="Genomic_DNA"/>
</dbReference>
<dbReference type="AlphaFoldDB" id="A0A1E8EW77"/>
<evidence type="ECO:0000256" key="1">
    <source>
        <dbReference type="ARBA" id="ARBA00000085"/>
    </source>
</evidence>
<dbReference type="InterPro" id="IPR050736">
    <property type="entry name" value="Sensor_HK_Regulatory"/>
</dbReference>
<evidence type="ECO:0000256" key="5">
    <source>
        <dbReference type="ARBA" id="ARBA00022741"/>
    </source>
</evidence>
<evidence type="ECO:0000256" key="6">
    <source>
        <dbReference type="ARBA" id="ARBA00022777"/>
    </source>
</evidence>
<dbReference type="STRING" id="1121290.CLAOCE_21030"/>
<dbReference type="SMART" id="SM00387">
    <property type="entry name" value="HATPase_c"/>
    <property type="match status" value="1"/>
</dbReference>
<feature type="domain" description="Histidine kinase" evidence="9">
    <location>
        <begin position="71"/>
        <end position="295"/>
    </location>
</feature>
<dbReference type="PATRIC" id="fig|1121290.3.peg.2113"/>
<dbReference type="GO" id="GO:0000155">
    <property type="term" value="F:phosphorelay sensor kinase activity"/>
    <property type="evidence" value="ECO:0007669"/>
    <property type="project" value="InterPro"/>
</dbReference>
<name>A0A1E8EW77_9CLOT</name>
<dbReference type="OrthoDB" id="9813394at2"/>
<dbReference type="SUPFAM" id="SSF47384">
    <property type="entry name" value="Homodimeric domain of signal transducing histidine kinase"/>
    <property type="match status" value="1"/>
</dbReference>